<dbReference type="NCBIfam" id="NF001986">
    <property type="entry name" value="PRK00779.1"/>
    <property type="match status" value="1"/>
</dbReference>
<dbReference type="KEGG" id="elio:KO353_08720"/>
<dbReference type="InterPro" id="IPR002292">
    <property type="entry name" value="Orn/put_carbamltrans"/>
</dbReference>
<dbReference type="HAMAP" id="MF_01109">
    <property type="entry name" value="OTCase"/>
    <property type="match status" value="1"/>
</dbReference>
<dbReference type="RefSeq" id="WP_218284289.1">
    <property type="nucleotide sequence ID" value="NZ_CP076448.1"/>
</dbReference>
<feature type="region of interest" description="Disordered" evidence="7">
    <location>
        <begin position="1"/>
        <end position="29"/>
    </location>
</feature>
<dbReference type="Proteomes" id="UP000694001">
    <property type="component" value="Chromosome"/>
</dbReference>
<organism evidence="10 11">
    <name type="scientific">Elioraea tepida</name>
    <dbReference type="NCBI Taxonomy" id="2843330"/>
    <lineage>
        <taxon>Bacteria</taxon>
        <taxon>Pseudomonadati</taxon>
        <taxon>Pseudomonadota</taxon>
        <taxon>Alphaproteobacteria</taxon>
        <taxon>Acetobacterales</taxon>
        <taxon>Elioraeaceae</taxon>
        <taxon>Elioraea</taxon>
    </lineage>
</organism>
<feature type="binding site" evidence="6">
    <location>
        <begin position="250"/>
        <end position="251"/>
    </location>
    <ligand>
        <name>L-ornithine</name>
        <dbReference type="ChEBI" id="CHEBI:46911"/>
    </ligand>
</feature>
<evidence type="ECO:0000256" key="5">
    <source>
        <dbReference type="ARBA" id="ARBA00048772"/>
    </source>
</evidence>
<dbReference type="InterPro" id="IPR006131">
    <property type="entry name" value="Asp_carbamoyltransf_Asp/Orn-bd"/>
</dbReference>
<comment type="similarity">
    <text evidence="2 6">Belongs to the aspartate/ornithine carbamoyltransferase superfamily. OTCase family.</text>
</comment>
<feature type="binding site" evidence="6">
    <location>
        <begin position="77"/>
        <end position="80"/>
    </location>
    <ligand>
        <name>carbamoyl phosphate</name>
        <dbReference type="ChEBI" id="CHEBI:58228"/>
    </ligand>
</feature>
<dbReference type="InterPro" id="IPR006132">
    <property type="entry name" value="Asp/Orn_carbamoyltranf_P-bd"/>
</dbReference>
<evidence type="ECO:0000313" key="10">
    <source>
        <dbReference type="EMBL" id="QXM23429.1"/>
    </source>
</evidence>
<keyword evidence="4 6" id="KW-0808">Transferase</keyword>
<proteinExistence type="inferred from homology"/>
<dbReference type="GO" id="GO:0042450">
    <property type="term" value="P:L-arginine biosynthetic process via ornithine"/>
    <property type="evidence" value="ECO:0007669"/>
    <property type="project" value="UniProtKB-UniRule"/>
</dbReference>
<dbReference type="PANTHER" id="PTHR45753">
    <property type="entry name" value="ORNITHINE CARBAMOYLTRANSFERASE, MITOCHONDRIAL"/>
    <property type="match status" value="1"/>
</dbReference>
<keyword evidence="11" id="KW-1185">Reference proteome</keyword>
<comment type="catalytic activity">
    <reaction evidence="5 6">
        <text>carbamoyl phosphate + L-ornithine = L-citrulline + phosphate + H(+)</text>
        <dbReference type="Rhea" id="RHEA:19513"/>
        <dbReference type="ChEBI" id="CHEBI:15378"/>
        <dbReference type="ChEBI" id="CHEBI:43474"/>
        <dbReference type="ChEBI" id="CHEBI:46911"/>
        <dbReference type="ChEBI" id="CHEBI:57743"/>
        <dbReference type="ChEBI" id="CHEBI:58228"/>
        <dbReference type="EC" id="2.1.3.3"/>
    </reaction>
</comment>
<dbReference type="AlphaFoldDB" id="A0A975TZN0"/>
<dbReference type="GO" id="GO:0019240">
    <property type="term" value="P:citrulline biosynthetic process"/>
    <property type="evidence" value="ECO:0007669"/>
    <property type="project" value="TreeGrafter"/>
</dbReference>
<dbReference type="InterPro" id="IPR024904">
    <property type="entry name" value="OTCase_ArgI"/>
</dbReference>
<evidence type="ECO:0000256" key="4">
    <source>
        <dbReference type="ARBA" id="ARBA00022679"/>
    </source>
</evidence>
<name>A0A975TZN0_9PROT</name>
<dbReference type="GO" id="GO:0005737">
    <property type="term" value="C:cytoplasm"/>
    <property type="evidence" value="ECO:0007669"/>
    <property type="project" value="UniProtKB-SubCell"/>
</dbReference>
<evidence type="ECO:0000256" key="2">
    <source>
        <dbReference type="ARBA" id="ARBA00007805"/>
    </source>
</evidence>
<comment type="subcellular location">
    <subcellularLocation>
        <location evidence="6">Cytoplasm</location>
    </subcellularLocation>
</comment>
<dbReference type="Pfam" id="PF00185">
    <property type="entry name" value="OTCace"/>
    <property type="match status" value="1"/>
</dbReference>
<reference evidence="10" key="1">
    <citation type="submission" date="2021-06" db="EMBL/GenBank/DDBJ databases">
        <title>Elioraea tepida, sp. nov., a moderately thermophilic aerobic anoxygenic phototrophic bacterium isolated from an alkaline siliceous hot spring mat community in Yellowstone National Park, WY, USA.</title>
        <authorList>
            <person name="Saini M.K."/>
            <person name="Yoshida S."/>
            <person name="Sebastian A."/>
            <person name="Hirose S."/>
            <person name="Hara E."/>
            <person name="Tamaki H."/>
            <person name="Soulier N.T."/>
            <person name="Albert I."/>
            <person name="Hanada S."/>
            <person name="Bryant D.A."/>
            <person name="Tank M."/>
        </authorList>
    </citation>
    <scope>NUCLEOTIDE SEQUENCE</scope>
    <source>
        <strain evidence="10">MS-P2</strain>
    </source>
</reference>
<dbReference type="PANTHER" id="PTHR45753:SF3">
    <property type="entry name" value="ORNITHINE TRANSCARBAMYLASE, MITOCHONDRIAL"/>
    <property type="match status" value="1"/>
</dbReference>
<feature type="binding site" evidence="6">
    <location>
        <position position="128"/>
    </location>
    <ligand>
        <name>carbamoyl phosphate</name>
        <dbReference type="ChEBI" id="CHEBI:58228"/>
    </ligand>
</feature>
<evidence type="ECO:0000256" key="1">
    <source>
        <dbReference type="ARBA" id="ARBA00004975"/>
    </source>
</evidence>
<dbReference type="FunFam" id="3.40.50.1370:FF:000008">
    <property type="entry name" value="Ornithine carbamoyltransferase"/>
    <property type="match status" value="1"/>
</dbReference>
<dbReference type="EC" id="2.1.3.3" evidence="3 6"/>
<evidence type="ECO:0000259" key="8">
    <source>
        <dbReference type="Pfam" id="PF00185"/>
    </source>
</evidence>
<sequence length="335" mass="35981">MNLQRAVRRDAADAAGTPDASRPPPAPPRHFLDLCDLSEAELRHMLELGRAFKAGRGVLATRPLEGRALALIFEKPSTRTRVSFEVAMRRLGGEVVVLSAKEMQLGRGETVADTARVLSRYVDAIMLRTDSAAKLAELASAATVPVINGLTDKSHPCQLMADIMTFEEHRGPIRGRTVAWCGDSNNVARSWIHAAARFGFTLRIAAPEALRPPPELLAWASAEGAVIELTESPEEAVAGADAVVTDTWVSMNDAPGTNRHNLLRPFQVNEALMAKAAPGAIFMHCLPAHRGEEVTDGVLDGPQSVVFDEAENRLHAQAGVLAWCLGVGEAARAAR</sequence>
<dbReference type="EMBL" id="CP076448">
    <property type="protein sequence ID" value="QXM23429.1"/>
    <property type="molecule type" value="Genomic_DNA"/>
</dbReference>
<feature type="binding site" evidence="6">
    <location>
        <begin position="285"/>
        <end position="286"/>
    </location>
    <ligand>
        <name>carbamoyl phosphate</name>
        <dbReference type="ChEBI" id="CHEBI:58228"/>
    </ligand>
</feature>
<evidence type="ECO:0000256" key="3">
    <source>
        <dbReference type="ARBA" id="ARBA00013007"/>
    </source>
</evidence>
<evidence type="ECO:0000259" key="9">
    <source>
        <dbReference type="Pfam" id="PF02729"/>
    </source>
</evidence>
<dbReference type="Pfam" id="PF02729">
    <property type="entry name" value="OTCace_N"/>
    <property type="match status" value="1"/>
</dbReference>
<evidence type="ECO:0000256" key="6">
    <source>
        <dbReference type="HAMAP-Rule" id="MF_01109"/>
    </source>
</evidence>
<dbReference type="PROSITE" id="PS00097">
    <property type="entry name" value="CARBAMOYLTRANSFERASE"/>
    <property type="match status" value="1"/>
</dbReference>
<feature type="binding site" evidence="6">
    <location>
        <position position="313"/>
    </location>
    <ligand>
        <name>carbamoyl phosphate</name>
        <dbReference type="ChEBI" id="CHEBI:58228"/>
    </ligand>
</feature>
<keyword evidence="6" id="KW-0963">Cytoplasm</keyword>
<protein>
    <recommendedName>
        <fullName evidence="3 6">Ornithine carbamoyltransferase</fullName>
        <shortName evidence="6">OTCase</shortName>
        <ecNumber evidence="3 6">2.1.3.3</ecNumber>
    </recommendedName>
</protein>
<comment type="pathway">
    <text evidence="1">Amino-acid biosynthesis; L-arginine biosynthesis; L-arginine from L-ornithine and carbamoyl phosphate: step 1/3.</text>
</comment>
<dbReference type="GO" id="GO:0016597">
    <property type="term" value="F:amino acid binding"/>
    <property type="evidence" value="ECO:0007669"/>
    <property type="project" value="InterPro"/>
</dbReference>
<dbReference type="GO" id="GO:0004585">
    <property type="term" value="F:ornithine carbamoyltransferase activity"/>
    <property type="evidence" value="ECO:0007669"/>
    <property type="project" value="UniProtKB-UniRule"/>
</dbReference>
<feature type="binding site" evidence="6">
    <location>
        <position position="186"/>
    </location>
    <ligand>
        <name>L-ornithine</name>
        <dbReference type="ChEBI" id="CHEBI:46911"/>
    </ligand>
</feature>
<dbReference type="NCBIfam" id="TIGR00658">
    <property type="entry name" value="orni_carb_tr"/>
    <property type="match status" value="1"/>
</dbReference>
<dbReference type="InterPro" id="IPR006130">
    <property type="entry name" value="Asp/Orn_carbamoylTrfase"/>
</dbReference>
<feature type="binding site" evidence="6">
    <location>
        <begin position="155"/>
        <end position="158"/>
    </location>
    <ligand>
        <name>carbamoyl phosphate</name>
        <dbReference type="ChEBI" id="CHEBI:58228"/>
    </ligand>
</feature>
<gene>
    <name evidence="10" type="primary">argF</name>
    <name evidence="10" type="ORF">KO353_08720</name>
</gene>
<feature type="binding site" evidence="6">
    <location>
        <position position="104"/>
    </location>
    <ligand>
        <name>carbamoyl phosphate</name>
        <dbReference type="ChEBI" id="CHEBI:58228"/>
    </ligand>
</feature>
<accession>A0A975TZN0</accession>
<feature type="domain" description="Aspartate/ornithine carbamoyltransferase carbamoyl-P binding" evidence="9">
    <location>
        <begin position="29"/>
        <end position="168"/>
    </location>
</feature>
<evidence type="ECO:0000256" key="7">
    <source>
        <dbReference type="SAM" id="MobiDB-lite"/>
    </source>
</evidence>
<feature type="domain" description="Aspartate/ornithine carbamoyltransferase Asp/Orn-binding" evidence="8">
    <location>
        <begin position="175"/>
        <end position="324"/>
    </location>
</feature>
<feature type="binding site" evidence="6">
    <location>
        <position position="246"/>
    </location>
    <ligand>
        <name>L-ornithine</name>
        <dbReference type="ChEBI" id="CHEBI:46911"/>
    </ligand>
</feature>
<evidence type="ECO:0000313" key="11">
    <source>
        <dbReference type="Proteomes" id="UP000694001"/>
    </source>
</evidence>